<dbReference type="CDD" id="cd19433">
    <property type="entry name" value="lipocalin_CpcS-CpeS"/>
    <property type="match status" value="1"/>
</dbReference>
<dbReference type="RefSeq" id="WP_161826215.1">
    <property type="nucleotide sequence ID" value="NZ_WVIC01000032.1"/>
</dbReference>
<comment type="caution">
    <text evidence="4">The sequence shown here is derived from an EMBL/GenBank/DDBJ whole genome shotgun (WGS) entry which is preliminary data.</text>
</comment>
<dbReference type="EMBL" id="WVIC01000032">
    <property type="protein sequence ID" value="NCJ07734.1"/>
    <property type="molecule type" value="Genomic_DNA"/>
</dbReference>
<evidence type="ECO:0000256" key="2">
    <source>
        <dbReference type="ARBA" id="ARBA00023239"/>
    </source>
</evidence>
<dbReference type="EC" id="4.-.-.-" evidence="3"/>
<proteinExistence type="inferred from homology"/>
<name>A0A8K2A902_9CYAN</name>
<reference evidence="4" key="1">
    <citation type="submission" date="2019-12" db="EMBL/GenBank/DDBJ databases">
        <title>High-Quality draft genome sequences of three cyanobacteria isolated from the limestone walls of the Old Cathedral of Coimbra.</title>
        <authorList>
            <person name="Tiago I."/>
            <person name="Soares F."/>
            <person name="Portugal A."/>
        </authorList>
    </citation>
    <scope>NUCLEOTIDE SEQUENCE [LARGE SCALE GENOMIC DNA]</scope>
    <source>
        <strain evidence="4">C</strain>
    </source>
</reference>
<organism evidence="4 5">
    <name type="scientific">Petrachloros mirabilis ULC683</name>
    <dbReference type="NCBI Taxonomy" id="2781853"/>
    <lineage>
        <taxon>Bacteria</taxon>
        <taxon>Bacillati</taxon>
        <taxon>Cyanobacteriota</taxon>
        <taxon>Cyanophyceae</taxon>
        <taxon>Synechococcales</taxon>
        <taxon>Petrachlorosaceae</taxon>
        <taxon>Petrachloros</taxon>
        <taxon>Petrachloros mirabilis</taxon>
    </lineage>
</organism>
<comment type="function">
    <text evidence="3">Covalently attaches a chromophore to Cys residue(s) of phycobiliproteins.</text>
</comment>
<dbReference type="GO" id="GO:0017006">
    <property type="term" value="P:protein-tetrapyrrole linkage"/>
    <property type="evidence" value="ECO:0007669"/>
    <property type="project" value="UniProtKB-UniRule"/>
</dbReference>
<sequence>MDVISFFKQSAGRWRSQRTTHHLPFKQTEIGNSEIWVEALAAADPKIVEICQIHQVDPILAVGGAFVEWSGSLSWDQSEDDNHSGSTVFALVPDADDPQRGQLLRERGYAEVMPVIGRYQIDDDNGLVLTTDYETMSSVERFWFVNPDLRCRSSTVKRFGGFSTASFCTESRLAGTATSEVEPPALGQIPPTTEWFHGVFGG</sequence>
<dbReference type="InterPro" id="IPR018536">
    <property type="entry name" value="CpcS/CpeS"/>
</dbReference>
<protein>
    <recommendedName>
        <fullName evidence="3">Chromophore lyase CpcS/CpeS</fullName>
        <ecNumber evidence="3">4.-.-.-</ecNumber>
    </recommendedName>
</protein>
<keyword evidence="5" id="KW-1185">Reference proteome</keyword>
<comment type="similarity">
    <text evidence="1 3">Belongs to the CpcS/CpeS biliprotein lyase family.</text>
</comment>
<evidence type="ECO:0000313" key="4">
    <source>
        <dbReference type="EMBL" id="NCJ07734.1"/>
    </source>
</evidence>
<evidence type="ECO:0000256" key="1">
    <source>
        <dbReference type="ARBA" id="ARBA00010681"/>
    </source>
</evidence>
<evidence type="ECO:0000256" key="3">
    <source>
        <dbReference type="HAMAP-Rule" id="MF_01459"/>
    </source>
</evidence>
<dbReference type="Proteomes" id="UP000607397">
    <property type="component" value="Unassembled WGS sequence"/>
</dbReference>
<gene>
    <name evidence="3" type="primary">cpcS</name>
    <name evidence="4" type="ORF">GS597_14690</name>
</gene>
<dbReference type="Gene3D" id="2.40.128.20">
    <property type="match status" value="1"/>
</dbReference>
<dbReference type="AlphaFoldDB" id="A0A8K2A902"/>
<accession>A0A8K2A902</accession>
<dbReference type="HAMAP" id="MF_01459">
    <property type="entry name" value="Chrphore_lyase_CpxS"/>
    <property type="match status" value="1"/>
</dbReference>
<dbReference type="Pfam" id="PF09367">
    <property type="entry name" value="CpeS"/>
    <property type="match status" value="1"/>
</dbReference>
<dbReference type="InterPro" id="IPR012674">
    <property type="entry name" value="Calycin"/>
</dbReference>
<dbReference type="GO" id="GO:0016829">
    <property type="term" value="F:lyase activity"/>
    <property type="evidence" value="ECO:0007669"/>
    <property type="project" value="UniProtKB-KW"/>
</dbReference>
<keyword evidence="2 3" id="KW-0456">Lyase</keyword>
<evidence type="ECO:0000313" key="5">
    <source>
        <dbReference type="Proteomes" id="UP000607397"/>
    </source>
</evidence>